<accession>A0A835P905</accession>
<name>A0A835P905_VANPL</name>
<proteinExistence type="predicted"/>
<dbReference type="AlphaFoldDB" id="A0A835P905"/>
<dbReference type="EMBL" id="JADCNM010000489">
    <property type="protein sequence ID" value="KAG0447153.1"/>
    <property type="molecule type" value="Genomic_DNA"/>
</dbReference>
<sequence length="103" mass="11616">MSERGERLWGKREVVGGGERKGGEWLRERIGWGEGEAEGEKKPWRIIEDISPDLRRLSASADIAGKCRDSGLNGNNKSGKAWFWCFTGLRLHCLHHVNLLSVD</sequence>
<reference evidence="1 2" key="1">
    <citation type="journal article" date="2020" name="Nat. Food">
        <title>A phased Vanilla planifolia genome enables genetic improvement of flavour and production.</title>
        <authorList>
            <person name="Hasing T."/>
            <person name="Tang H."/>
            <person name="Brym M."/>
            <person name="Khazi F."/>
            <person name="Huang T."/>
            <person name="Chambers A.H."/>
        </authorList>
    </citation>
    <scope>NUCLEOTIDE SEQUENCE [LARGE SCALE GENOMIC DNA]</scope>
    <source>
        <tissue evidence="1">Leaf</tissue>
    </source>
</reference>
<evidence type="ECO:0000313" key="1">
    <source>
        <dbReference type="EMBL" id="KAG0447153.1"/>
    </source>
</evidence>
<organism evidence="1 2">
    <name type="scientific">Vanilla planifolia</name>
    <name type="common">Vanilla</name>
    <dbReference type="NCBI Taxonomy" id="51239"/>
    <lineage>
        <taxon>Eukaryota</taxon>
        <taxon>Viridiplantae</taxon>
        <taxon>Streptophyta</taxon>
        <taxon>Embryophyta</taxon>
        <taxon>Tracheophyta</taxon>
        <taxon>Spermatophyta</taxon>
        <taxon>Magnoliopsida</taxon>
        <taxon>Liliopsida</taxon>
        <taxon>Asparagales</taxon>
        <taxon>Orchidaceae</taxon>
        <taxon>Vanilloideae</taxon>
        <taxon>Vanilleae</taxon>
        <taxon>Vanilla</taxon>
    </lineage>
</organism>
<evidence type="ECO:0000313" key="2">
    <source>
        <dbReference type="Proteomes" id="UP000639772"/>
    </source>
</evidence>
<protein>
    <submittedName>
        <fullName evidence="1">Uncharacterized protein</fullName>
    </submittedName>
</protein>
<comment type="caution">
    <text evidence="1">The sequence shown here is derived from an EMBL/GenBank/DDBJ whole genome shotgun (WGS) entry which is preliminary data.</text>
</comment>
<gene>
    <name evidence="1" type="ORF">HPP92_028464</name>
</gene>
<dbReference type="Proteomes" id="UP000639772">
    <property type="component" value="Unassembled WGS sequence"/>
</dbReference>